<dbReference type="InterPro" id="IPR006385">
    <property type="entry name" value="HAD_hydro_SerB1"/>
</dbReference>
<keyword evidence="3 6" id="KW-0378">Hydrolase</keyword>
<organism evidence="6 7">
    <name type="scientific">Micromonospora inositola</name>
    <dbReference type="NCBI Taxonomy" id="47865"/>
    <lineage>
        <taxon>Bacteria</taxon>
        <taxon>Bacillati</taxon>
        <taxon>Actinomycetota</taxon>
        <taxon>Actinomycetes</taxon>
        <taxon>Micromonosporales</taxon>
        <taxon>Micromonosporaceae</taxon>
        <taxon>Micromonospora</taxon>
    </lineage>
</organism>
<keyword evidence="7" id="KW-1185">Reference proteome</keyword>
<evidence type="ECO:0000256" key="1">
    <source>
        <dbReference type="ARBA" id="ARBA00009184"/>
    </source>
</evidence>
<dbReference type="Pfam" id="PF12710">
    <property type="entry name" value="HAD"/>
    <property type="match status" value="1"/>
</dbReference>
<comment type="similarity">
    <text evidence="1">Belongs to the HAD-like hydrolase superfamily. SerB family.</text>
</comment>
<keyword evidence="2" id="KW-0479">Metal-binding</keyword>
<evidence type="ECO:0000256" key="5">
    <source>
        <dbReference type="SAM" id="Phobius"/>
    </source>
</evidence>
<evidence type="ECO:0000256" key="4">
    <source>
        <dbReference type="ARBA" id="ARBA00022842"/>
    </source>
</evidence>
<name>A0A1C5HL14_9ACTN</name>
<dbReference type="Gene3D" id="1.20.1440.100">
    <property type="entry name" value="SG protein - dephosphorylation function"/>
    <property type="match status" value="1"/>
</dbReference>
<dbReference type="NCBIfam" id="TIGR01488">
    <property type="entry name" value="HAD-SF-IB"/>
    <property type="match status" value="1"/>
</dbReference>
<evidence type="ECO:0000313" key="7">
    <source>
        <dbReference type="Proteomes" id="UP000198221"/>
    </source>
</evidence>
<dbReference type="PANTHER" id="PTHR43344">
    <property type="entry name" value="PHOSPHOSERINE PHOSPHATASE"/>
    <property type="match status" value="1"/>
</dbReference>
<dbReference type="InterPro" id="IPR050582">
    <property type="entry name" value="HAD-like_SerB"/>
</dbReference>
<dbReference type="CDD" id="cd02612">
    <property type="entry name" value="HAD_PGPPase"/>
    <property type="match status" value="1"/>
</dbReference>
<dbReference type="Proteomes" id="UP000198221">
    <property type="component" value="Chromosome I"/>
</dbReference>
<keyword evidence="5" id="KW-1133">Transmembrane helix</keyword>
<keyword evidence="5" id="KW-0812">Transmembrane</keyword>
<dbReference type="AlphaFoldDB" id="A0A1C5HL14"/>
<evidence type="ECO:0000256" key="2">
    <source>
        <dbReference type="ARBA" id="ARBA00022723"/>
    </source>
</evidence>
<dbReference type="FunFam" id="3.40.50.1000:FF:000025">
    <property type="entry name" value="HAD hydrolase, family IB"/>
    <property type="match status" value="1"/>
</dbReference>
<dbReference type="SUPFAM" id="SSF56784">
    <property type="entry name" value="HAD-like"/>
    <property type="match status" value="1"/>
</dbReference>
<dbReference type="EMBL" id="LT607754">
    <property type="protein sequence ID" value="SCG46696.1"/>
    <property type="molecule type" value="Genomic_DNA"/>
</dbReference>
<evidence type="ECO:0000313" key="6">
    <source>
        <dbReference type="EMBL" id="SCG46696.1"/>
    </source>
</evidence>
<gene>
    <name evidence="6" type="ORF">GA0070613_1495</name>
</gene>
<reference evidence="7" key="1">
    <citation type="submission" date="2016-06" db="EMBL/GenBank/DDBJ databases">
        <authorList>
            <person name="Varghese N."/>
            <person name="Submissions Spin"/>
        </authorList>
    </citation>
    <scope>NUCLEOTIDE SEQUENCE [LARGE SCALE GENOMIC DNA]</scope>
    <source>
        <strain evidence="7">DSM 43819</strain>
    </source>
</reference>
<keyword evidence="5" id="KW-0472">Membrane</keyword>
<dbReference type="GO" id="GO:0016787">
    <property type="term" value="F:hydrolase activity"/>
    <property type="evidence" value="ECO:0007669"/>
    <property type="project" value="UniProtKB-KW"/>
</dbReference>
<dbReference type="InterPro" id="IPR036412">
    <property type="entry name" value="HAD-like_sf"/>
</dbReference>
<protein>
    <submittedName>
        <fullName evidence="6">HAD-superfamily subfamily IB hydrolase, TIGR01490</fullName>
    </submittedName>
</protein>
<sequence>MPQWTGIRRVACAPPTADLCSESVTVVTLGRGASARADGEAPGTRRRRTVGLHFRAVGRSAAFFDLDKTVIAKSSALAFGRPFYRDGLITRRDVVKSAYAQLMFRLGGTDEQTMARTRDYLATLCKGWQVEQVRQIVAETLHDLINPYVYAEAAALIEEHQAAGRDVVLVSASGEEMVRPIGALLGVTDVIATRMAVEDGRYSGEVEFYAAGPSKVDAVGELATERGYDLADSYAYSDSYSDRPLLECVGHPSVVNPDRALRKLAVENSWPVLEFRHPVPLGRRLRERPAVPVAAAALGVGVGVAIGIAWYGRHRRGKVTPVA</sequence>
<dbReference type="NCBIfam" id="TIGR01490">
    <property type="entry name" value="HAD-SF-IB-hyp1"/>
    <property type="match status" value="1"/>
</dbReference>
<feature type="transmembrane region" description="Helical" evidence="5">
    <location>
        <begin position="290"/>
        <end position="311"/>
    </location>
</feature>
<dbReference type="InterPro" id="IPR023214">
    <property type="entry name" value="HAD_sf"/>
</dbReference>
<dbReference type="Gene3D" id="3.40.50.1000">
    <property type="entry name" value="HAD superfamily/HAD-like"/>
    <property type="match status" value="1"/>
</dbReference>
<dbReference type="PANTHER" id="PTHR43344:SF13">
    <property type="entry name" value="PHOSPHATASE RV3661-RELATED"/>
    <property type="match status" value="1"/>
</dbReference>
<proteinExistence type="inferred from homology"/>
<keyword evidence="4" id="KW-0460">Magnesium</keyword>
<dbReference type="GO" id="GO:0046872">
    <property type="term" value="F:metal ion binding"/>
    <property type="evidence" value="ECO:0007669"/>
    <property type="project" value="UniProtKB-KW"/>
</dbReference>
<evidence type="ECO:0000256" key="3">
    <source>
        <dbReference type="ARBA" id="ARBA00022801"/>
    </source>
</evidence>
<accession>A0A1C5HL14</accession>